<protein>
    <submittedName>
        <fullName evidence="1">Uncharacterized protein</fullName>
    </submittedName>
</protein>
<dbReference type="Pfam" id="PF19494">
    <property type="entry name" value="DUF6029"/>
    <property type="match status" value="1"/>
</dbReference>
<dbReference type="OrthoDB" id="5480631at2"/>
<dbReference type="Proteomes" id="UP000281028">
    <property type="component" value="Unassembled WGS sequence"/>
</dbReference>
<proteinExistence type="predicted"/>
<dbReference type="EMBL" id="RIAR02000001">
    <property type="protein sequence ID" value="NSL85686.1"/>
    <property type="molecule type" value="Genomic_DNA"/>
</dbReference>
<evidence type="ECO:0000313" key="1">
    <source>
        <dbReference type="EMBL" id="NSL85686.1"/>
    </source>
</evidence>
<evidence type="ECO:0000313" key="2">
    <source>
        <dbReference type="Proteomes" id="UP000281028"/>
    </source>
</evidence>
<dbReference type="AlphaFoldDB" id="A0A3S1DTV4"/>
<accession>A0A3S1DTV4</accession>
<sequence length="533" mass="60397">MKKWILVVLIATGTGNMLSAQEIPGKLSGGLESNNQFYVDDKATKAQAPRDKIGTNSYFTLNYTLKNFYAGIQLESYLPVLMGYPEGLKGTKLTHRFAGYRNDKIDITAGHFYEQFGNGLIFRSYEERQLGIDNIMDGVNVRFTPLKSIRFKALYGLQRVLMENGEGIVRGADLELDLLDLLKVRQAWGLTIGGSVVNRYQKYTGPDETFPPEVNAYSARLGLTHAHYNLNIEYVNKSADPTELNKNILKKGSVLYINQTITTNKNLSMDIAFRRVESMDFRTDRTQKDNIAMVNYLPALTKLYTYSLPNIYPYATQTMGEIGGKADIYYHLKRGSALGGHYGTKLSLTASLYRNLDTVRLKSKEGFSAAFWKFGPTELYRDVNVSMERRWSPLVKTIFSYMNLHYNQGYIQGPGFGMVHADIAMADVLLNFNRKHALRVEAQHMWTVDDEKNWAAALLEYSYAPRWSFFASDMFNYQSKKIHYFSFGGACNYKAARVSLSYGRQRAGLLCVGGICRMVPAYSGANLSFTYNF</sequence>
<keyword evidence="2" id="KW-1185">Reference proteome</keyword>
<organism evidence="1 2">
    <name type="scientific">Chitinophaga solisilvae</name>
    <dbReference type="NCBI Taxonomy" id="1233460"/>
    <lineage>
        <taxon>Bacteria</taxon>
        <taxon>Pseudomonadati</taxon>
        <taxon>Bacteroidota</taxon>
        <taxon>Chitinophagia</taxon>
        <taxon>Chitinophagales</taxon>
        <taxon>Chitinophagaceae</taxon>
        <taxon>Chitinophaga</taxon>
    </lineage>
</organism>
<dbReference type="InterPro" id="IPR046070">
    <property type="entry name" value="DUF6029"/>
</dbReference>
<comment type="caution">
    <text evidence="1">The sequence shown here is derived from an EMBL/GenBank/DDBJ whole genome shotgun (WGS) entry which is preliminary data.</text>
</comment>
<reference evidence="1" key="1">
    <citation type="submission" date="2020-05" db="EMBL/GenBank/DDBJ databases">
        <title>Chitinophaga laudate sp. nov., isolated from a tropical peat swamp.</title>
        <authorList>
            <person name="Goh C.B.S."/>
            <person name="Lee M.S."/>
            <person name="Parimannan S."/>
            <person name="Pasbakhsh P."/>
            <person name="Yule C.M."/>
            <person name="Rajandas H."/>
            <person name="Loke S."/>
            <person name="Croft L."/>
            <person name="Tan J.B.L."/>
        </authorList>
    </citation>
    <scope>NUCLEOTIDE SEQUENCE</scope>
    <source>
        <strain evidence="1">Mgbs1</strain>
    </source>
</reference>
<name>A0A3S1DTV4_9BACT</name>
<gene>
    <name evidence="1" type="ORF">ECE50_002515</name>
</gene>